<dbReference type="GO" id="GO:0044874">
    <property type="term" value="P:lipoprotein localization to outer membrane"/>
    <property type="evidence" value="ECO:0007669"/>
    <property type="project" value="TreeGrafter"/>
</dbReference>
<sequence>MSLPFELYVAIRYLFARRKQAALASTSFISMLSVAVGVMALIIALALMEGLSQGVRDRILGAQAHVFVYKMLGQGFAD</sequence>
<evidence type="ECO:0000313" key="2">
    <source>
        <dbReference type="EMBL" id="SVB69316.1"/>
    </source>
</evidence>
<keyword evidence="1" id="KW-0472">Membrane</keyword>
<accession>A0A382G1X6</accession>
<keyword evidence="1" id="KW-0812">Transmembrane</keyword>
<dbReference type="InterPro" id="IPR051447">
    <property type="entry name" value="Lipoprotein-release_system"/>
</dbReference>
<dbReference type="GO" id="GO:0098797">
    <property type="term" value="C:plasma membrane protein complex"/>
    <property type="evidence" value="ECO:0007669"/>
    <property type="project" value="TreeGrafter"/>
</dbReference>
<dbReference type="PANTHER" id="PTHR30489:SF0">
    <property type="entry name" value="LIPOPROTEIN-RELEASING SYSTEM TRANSMEMBRANE PROTEIN LOLE"/>
    <property type="match status" value="1"/>
</dbReference>
<reference evidence="2" key="1">
    <citation type="submission" date="2018-05" db="EMBL/GenBank/DDBJ databases">
        <authorList>
            <person name="Lanie J.A."/>
            <person name="Ng W.-L."/>
            <person name="Kazmierczak K.M."/>
            <person name="Andrzejewski T.M."/>
            <person name="Davidsen T.M."/>
            <person name="Wayne K.J."/>
            <person name="Tettelin H."/>
            <person name="Glass J.I."/>
            <person name="Rusch D."/>
            <person name="Podicherti R."/>
            <person name="Tsui H.-C.T."/>
            <person name="Winkler M.E."/>
        </authorList>
    </citation>
    <scope>NUCLEOTIDE SEQUENCE</scope>
</reference>
<dbReference type="PANTHER" id="PTHR30489">
    <property type="entry name" value="LIPOPROTEIN-RELEASING SYSTEM TRANSMEMBRANE PROTEIN LOLE"/>
    <property type="match status" value="1"/>
</dbReference>
<feature type="non-terminal residue" evidence="2">
    <location>
        <position position="78"/>
    </location>
</feature>
<feature type="transmembrane region" description="Helical" evidence="1">
    <location>
        <begin position="21"/>
        <end position="48"/>
    </location>
</feature>
<gene>
    <name evidence="2" type="ORF">METZ01_LOCUS222170</name>
</gene>
<organism evidence="2">
    <name type="scientific">marine metagenome</name>
    <dbReference type="NCBI Taxonomy" id="408172"/>
    <lineage>
        <taxon>unclassified sequences</taxon>
        <taxon>metagenomes</taxon>
        <taxon>ecological metagenomes</taxon>
    </lineage>
</organism>
<proteinExistence type="predicted"/>
<dbReference type="AlphaFoldDB" id="A0A382G1X6"/>
<keyword evidence="1" id="KW-1133">Transmembrane helix</keyword>
<dbReference type="EMBL" id="UINC01053146">
    <property type="protein sequence ID" value="SVB69316.1"/>
    <property type="molecule type" value="Genomic_DNA"/>
</dbReference>
<name>A0A382G1X6_9ZZZZ</name>
<evidence type="ECO:0000256" key="1">
    <source>
        <dbReference type="SAM" id="Phobius"/>
    </source>
</evidence>
<protein>
    <submittedName>
        <fullName evidence="2">Uncharacterized protein</fullName>
    </submittedName>
</protein>